<keyword evidence="3" id="KW-1185">Reference proteome</keyword>
<gene>
    <name evidence="2" type="ORF">FB390_2475</name>
</gene>
<dbReference type="EMBL" id="VFPG01000001">
    <property type="protein sequence ID" value="TQM30838.1"/>
    <property type="molecule type" value="Genomic_DNA"/>
</dbReference>
<protein>
    <submittedName>
        <fullName evidence="2">Uncharacterized protein</fullName>
    </submittedName>
</protein>
<feature type="region of interest" description="Disordered" evidence="1">
    <location>
        <begin position="1"/>
        <end position="40"/>
    </location>
</feature>
<evidence type="ECO:0000256" key="1">
    <source>
        <dbReference type="SAM" id="MobiDB-lite"/>
    </source>
</evidence>
<organism evidence="2 3">
    <name type="scientific">Nocardia bhagyanarayanae</name>
    <dbReference type="NCBI Taxonomy" id="1215925"/>
    <lineage>
        <taxon>Bacteria</taxon>
        <taxon>Bacillati</taxon>
        <taxon>Actinomycetota</taxon>
        <taxon>Actinomycetes</taxon>
        <taxon>Mycobacteriales</taxon>
        <taxon>Nocardiaceae</taxon>
        <taxon>Nocardia</taxon>
    </lineage>
</organism>
<proteinExistence type="predicted"/>
<name>A0A543FAI6_9NOCA</name>
<evidence type="ECO:0000313" key="2">
    <source>
        <dbReference type="EMBL" id="TQM30838.1"/>
    </source>
</evidence>
<accession>A0A543FAI6</accession>
<dbReference type="AlphaFoldDB" id="A0A543FAI6"/>
<sequence>MPEETGVCQATSIAESYGGGRGSGGCGPFPAPGPAGALRPRRTLSGRAMVIGRAVRRVCARGGTDGVGPSDVAEPSAPPAVEDVCRGGVPALARPVLDGADWSCGKVFRPPDPASGDCSAAGPGEEASGRAAPTDGFDRPAPFEDDDVSDRPAPVGRPWIGRAPPAEGEDVFDCPAPALGAAACSAVAPWDEAAGRAVPTDGDDVFDPPAPVEGNDVSPRPAPVGRPWIGRAPPAEGEDVFDCPAPALGAAACPAPVPGAPACPAPVPGVIACSPSPVGMAASSGSGSVRGRPVGRPTCGGPAWDRSLTECEGLVRGRGAAGCGYGAVPCGPAPRVRSTARCGPMGAPVCGGKPFRLGPGRSAGRRCPGTPAWCGEPVCGSEFACGGTFLDGALSA</sequence>
<feature type="region of interest" description="Disordered" evidence="1">
    <location>
        <begin position="111"/>
        <end position="168"/>
    </location>
</feature>
<evidence type="ECO:0000313" key="3">
    <source>
        <dbReference type="Proteomes" id="UP000316331"/>
    </source>
</evidence>
<dbReference type="Proteomes" id="UP000316331">
    <property type="component" value="Unassembled WGS sequence"/>
</dbReference>
<comment type="caution">
    <text evidence="2">The sequence shown here is derived from an EMBL/GenBank/DDBJ whole genome shotgun (WGS) entry which is preliminary data.</text>
</comment>
<reference evidence="2 3" key="1">
    <citation type="submission" date="2019-06" db="EMBL/GenBank/DDBJ databases">
        <title>Sequencing the genomes of 1000 actinobacteria strains.</title>
        <authorList>
            <person name="Klenk H.-P."/>
        </authorList>
    </citation>
    <scope>NUCLEOTIDE SEQUENCE [LARGE SCALE GENOMIC DNA]</scope>
    <source>
        <strain evidence="2 3">DSM 103495</strain>
    </source>
</reference>
<feature type="compositionally biased region" description="Gly residues" evidence="1">
    <location>
        <begin position="17"/>
        <end position="27"/>
    </location>
</feature>